<accession>A0A7W7W8K3</accession>
<name>A0A7W7W8K3_9ACTN</name>
<keyword evidence="2" id="KW-1185">Reference proteome</keyword>
<dbReference type="EMBL" id="JACHJU010000001">
    <property type="protein sequence ID" value="MBB4937891.1"/>
    <property type="molecule type" value="Genomic_DNA"/>
</dbReference>
<protein>
    <submittedName>
        <fullName evidence="1">Uncharacterized protein</fullName>
    </submittedName>
</protein>
<comment type="caution">
    <text evidence="1">The sequence shown here is derived from an EMBL/GenBank/DDBJ whole genome shotgun (WGS) entry which is preliminary data.</text>
</comment>
<dbReference type="Proteomes" id="UP000534286">
    <property type="component" value="Unassembled WGS sequence"/>
</dbReference>
<dbReference type="AlphaFoldDB" id="A0A7W7W8K3"/>
<proteinExistence type="predicted"/>
<gene>
    <name evidence="1" type="ORF">FHR32_002196</name>
</gene>
<evidence type="ECO:0000313" key="2">
    <source>
        <dbReference type="Proteomes" id="UP000534286"/>
    </source>
</evidence>
<evidence type="ECO:0000313" key="1">
    <source>
        <dbReference type="EMBL" id="MBB4937891.1"/>
    </source>
</evidence>
<organism evidence="1 2">
    <name type="scientific">Streptosporangium album</name>
    <dbReference type="NCBI Taxonomy" id="47479"/>
    <lineage>
        <taxon>Bacteria</taxon>
        <taxon>Bacillati</taxon>
        <taxon>Actinomycetota</taxon>
        <taxon>Actinomycetes</taxon>
        <taxon>Streptosporangiales</taxon>
        <taxon>Streptosporangiaceae</taxon>
        <taxon>Streptosporangium</taxon>
    </lineage>
</organism>
<sequence>MAGPLQRLLRTAGWDADAVRDDVRAYVAEQLGRAIEIDVPGSRPELTSGD</sequence>
<dbReference type="RefSeq" id="WP_184756676.1">
    <property type="nucleotide sequence ID" value="NZ_BAABEK010000014.1"/>
</dbReference>
<reference evidence="1 2" key="1">
    <citation type="submission" date="2020-08" db="EMBL/GenBank/DDBJ databases">
        <title>Sequencing the genomes of 1000 actinobacteria strains.</title>
        <authorList>
            <person name="Klenk H.-P."/>
        </authorList>
    </citation>
    <scope>NUCLEOTIDE SEQUENCE [LARGE SCALE GENOMIC DNA]</scope>
    <source>
        <strain evidence="1 2">DSM 43023</strain>
    </source>
</reference>